<keyword evidence="5" id="KW-0805">Transcription regulation</keyword>
<dbReference type="InterPro" id="IPR001005">
    <property type="entry name" value="SANT/Myb"/>
</dbReference>
<accession>A0ABR1G0A7</accession>
<evidence type="ECO:0000256" key="4">
    <source>
        <dbReference type="ARBA" id="ARBA00022833"/>
    </source>
</evidence>
<feature type="region of interest" description="Disordered" evidence="8">
    <location>
        <begin position="733"/>
        <end position="757"/>
    </location>
</feature>
<feature type="compositionally biased region" description="Low complexity" evidence="8">
    <location>
        <begin position="356"/>
        <end position="369"/>
    </location>
</feature>
<feature type="compositionally biased region" description="Basic and acidic residues" evidence="8">
    <location>
        <begin position="344"/>
        <end position="354"/>
    </location>
</feature>
<dbReference type="PROSITE" id="PS51294">
    <property type="entry name" value="HTH_MYB"/>
    <property type="match status" value="1"/>
</dbReference>
<keyword evidence="12" id="KW-1185">Reference proteome</keyword>
<feature type="compositionally biased region" description="Low complexity" evidence="8">
    <location>
        <begin position="740"/>
        <end position="753"/>
    </location>
</feature>
<evidence type="ECO:0000259" key="10">
    <source>
        <dbReference type="PROSITE" id="PS51294"/>
    </source>
</evidence>
<keyword evidence="4" id="KW-0862">Zinc</keyword>
<evidence type="ECO:0000313" key="12">
    <source>
        <dbReference type="Proteomes" id="UP001363151"/>
    </source>
</evidence>
<evidence type="ECO:0000313" key="11">
    <source>
        <dbReference type="EMBL" id="KAK7241917.1"/>
    </source>
</evidence>
<evidence type="ECO:0008006" key="13">
    <source>
        <dbReference type="Google" id="ProtNLM"/>
    </source>
</evidence>
<dbReference type="PROSITE" id="PS50064">
    <property type="entry name" value="ZF_PARP_2"/>
    <property type="match status" value="1"/>
</dbReference>
<feature type="region of interest" description="Disordered" evidence="8">
    <location>
        <begin position="247"/>
        <end position="284"/>
    </location>
</feature>
<evidence type="ECO:0000256" key="3">
    <source>
        <dbReference type="ARBA" id="ARBA00022771"/>
    </source>
</evidence>
<evidence type="ECO:0000256" key="1">
    <source>
        <dbReference type="ARBA" id="ARBA00004123"/>
    </source>
</evidence>
<dbReference type="SMART" id="SM00717">
    <property type="entry name" value="SANT"/>
    <property type="match status" value="1"/>
</dbReference>
<feature type="region of interest" description="Disordered" evidence="8">
    <location>
        <begin position="681"/>
        <end position="710"/>
    </location>
</feature>
<dbReference type="Gene3D" id="1.10.10.60">
    <property type="entry name" value="Homeodomain-like"/>
    <property type="match status" value="1"/>
</dbReference>
<dbReference type="Gene3D" id="3.30.1740.10">
    <property type="entry name" value="Zinc finger, PARP-type"/>
    <property type="match status" value="1"/>
</dbReference>
<feature type="region of interest" description="Disordered" evidence="8">
    <location>
        <begin position="1"/>
        <end position="20"/>
    </location>
</feature>
<feature type="region of interest" description="Disordered" evidence="8">
    <location>
        <begin position="630"/>
        <end position="650"/>
    </location>
</feature>
<dbReference type="PANTHER" id="PTHR12802">
    <property type="entry name" value="SWI/SNF COMPLEX-RELATED"/>
    <property type="match status" value="1"/>
</dbReference>
<dbReference type="InterPro" id="IPR001510">
    <property type="entry name" value="Znf_PARP"/>
</dbReference>
<dbReference type="Pfam" id="PF00645">
    <property type="entry name" value="zf-PARP"/>
    <property type="match status" value="1"/>
</dbReference>
<dbReference type="CDD" id="cd00167">
    <property type="entry name" value="SANT"/>
    <property type="match status" value="1"/>
</dbReference>
<gene>
    <name evidence="11" type="ORF">SO694_00019457</name>
</gene>
<keyword evidence="7" id="KW-0539">Nucleus</keyword>
<keyword evidence="6" id="KW-0804">Transcription</keyword>
<evidence type="ECO:0000259" key="9">
    <source>
        <dbReference type="PROSITE" id="PS50064"/>
    </source>
</evidence>
<dbReference type="NCBIfam" id="TIGR01557">
    <property type="entry name" value="myb_SHAQKYF"/>
    <property type="match status" value="1"/>
</dbReference>
<dbReference type="SUPFAM" id="SSF46689">
    <property type="entry name" value="Homeodomain-like"/>
    <property type="match status" value="1"/>
</dbReference>
<feature type="region of interest" description="Disordered" evidence="8">
    <location>
        <begin position="313"/>
        <end position="370"/>
    </location>
</feature>
<reference evidence="11 12" key="1">
    <citation type="submission" date="2024-03" db="EMBL/GenBank/DDBJ databases">
        <title>Aureococcus anophagefferens CCMP1851 and Kratosvirus quantuckense: Draft genome of a second virus-susceptible host strain in the model system.</title>
        <authorList>
            <person name="Chase E."/>
            <person name="Truchon A.R."/>
            <person name="Schepens W."/>
            <person name="Wilhelm S.W."/>
        </authorList>
    </citation>
    <scope>NUCLEOTIDE SEQUENCE [LARGE SCALE GENOMIC DNA]</scope>
    <source>
        <strain evidence="11 12">CCMP1851</strain>
    </source>
</reference>
<keyword evidence="3" id="KW-0863">Zinc-finger</keyword>
<feature type="domain" description="PARP-type" evidence="9">
    <location>
        <begin position="65"/>
        <end position="153"/>
    </location>
</feature>
<name>A0ABR1G0A7_AURAN</name>
<feature type="domain" description="HTH myb-type" evidence="10">
    <location>
        <begin position="393"/>
        <end position="440"/>
    </location>
</feature>
<evidence type="ECO:0000256" key="7">
    <source>
        <dbReference type="ARBA" id="ARBA00023242"/>
    </source>
</evidence>
<dbReference type="InterPro" id="IPR009057">
    <property type="entry name" value="Homeodomain-like_sf"/>
</dbReference>
<dbReference type="InterPro" id="IPR036957">
    <property type="entry name" value="Znf_PARP_sf"/>
</dbReference>
<dbReference type="InterPro" id="IPR017930">
    <property type="entry name" value="Myb_dom"/>
</dbReference>
<evidence type="ECO:0000256" key="5">
    <source>
        <dbReference type="ARBA" id="ARBA00023015"/>
    </source>
</evidence>
<feature type="region of interest" description="Disordered" evidence="8">
    <location>
        <begin position="446"/>
        <end position="497"/>
    </location>
</feature>
<evidence type="ECO:0000256" key="6">
    <source>
        <dbReference type="ARBA" id="ARBA00023163"/>
    </source>
</evidence>
<organism evidence="11 12">
    <name type="scientific">Aureococcus anophagefferens</name>
    <name type="common">Harmful bloom alga</name>
    <dbReference type="NCBI Taxonomy" id="44056"/>
    <lineage>
        <taxon>Eukaryota</taxon>
        <taxon>Sar</taxon>
        <taxon>Stramenopiles</taxon>
        <taxon>Ochrophyta</taxon>
        <taxon>Pelagophyceae</taxon>
        <taxon>Pelagomonadales</taxon>
        <taxon>Pelagomonadaceae</taxon>
        <taxon>Aureococcus</taxon>
    </lineage>
</organism>
<dbReference type="EMBL" id="JBBJCI010000152">
    <property type="protein sequence ID" value="KAK7241917.1"/>
    <property type="molecule type" value="Genomic_DNA"/>
</dbReference>
<proteinExistence type="predicted"/>
<dbReference type="Proteomes" id="UP001363151">
    <property type="component" value="Unassembled WGS sequence"/>
</dbReference>
<dbReference type="SUPFAM" id="SSF57716">
    <property type="entry name" value="Glucocorticoid receptor-like (DNA-binding domain)"/>
    <property type="match status" value="1"/>
</dbReference>
<sequence length="783" mass="84483">MEEIETVKAASRLQGPGQREEAVNRLRGLETSGRNLCAQLGLDSSQEGLGRIGGKLAGHIGENRYIVSYATDNRSKCQSVECRQYLRCGETRIGKQPPSVRLGHGKTRWYHLDCAFVAFRRVCRKSKTIEAPGDLEGFETMSEGDKERVRGLIADHVEERAALGPPAKPVEAKVPEGWSCNWCGRGAREAPSRSRGPDGPQTLCGSCSQRYRRGALGPEPEGSLCSRCGAGDIRFLANSDPDYVCGDRELLPPMPRAPRDDRAPQHPRRPPPPPTPAADGAACLWRGSGAHTSGPALSLCGTCGDRYQRGAAGPTGMDQSGECDAGGAKHATSPRRGLRRARARRDAAADERRRAAAAPPRRAAETAAPDVDDALLERLAEMPAPTPAEARAGHWAEDEHAKFLAGLEAFGALGRVARIVGTRTMSQVRSHAQKYFKRADALRAPAVVTPAATPPRRPPRAGDDDARARAPPPASARRPGGRTGLYESPHASARKRRRLEDASGLEALAFLASAPARPRPSTAGVPYGYDGYDSYDGYGYGNAYASRRASPPALVPEWVWKLGSMLVAAAVVCFGFFLVKNVNELFKTNRRSKARVVLPTKPAVEDAKRVRARVARRVAAATALERVARAATEAGRRRRRGAGDGPGPRSRACGVLARVWRDRLPRRRHLVEAARLIASERREARDARARRSSAARRDREAAKKRDKKVRDELAREAAAAARARAAALWSSLRHGDARRGAPSRGAAAPASGGRANGVYRRSLAGAAPLFRRAPRHDRGVVAS</sequence>
<dbReference type="InterPro" id="IPR006447">
    <property type="entry name" value="Myb_dom_plants"/>
</dbReference>
<evidence type="ECO:0000256" key="8">
    <source>
        <dbReference type="SAM" id="MobiDB-lite"/>
    </source>
</evidence>
<feature type="compositionally biased region" description="Basic residues" evidence="8">
    <location>
        <begin position="332"/>
        <end position="343"/>
    </location>
</feature>
<comment type="subcellular location">
    <subcellularLocation>
        <location evidence="1">Nucleus</location>
    </subcellularLocation>
</comment>
<evidence type="ECO:0000256" key="2">
    <source>
        <dbReference type="ARBA" id="ARBA00022723"/>
    </source>
</evidence>
<protein>
    <recommendedName>
        <fullName evidence="13">Myb-like domain-containing protein</fullName>
    </recommendedName>
</protein>
<comment type="caution">
    <text evidence="11">The sequence shown here is derived from an EMBL/GenBank/DDBJ whole genome shotgun (WGS) entry which is preliminary data.</text>
</comment>
<keyword evidence="2" id="KW-0479">Metal-binding</keyword>
<dbReference type="SMART" id="SM01336">
    <property type="entry name" value="zf-PARP"/>
    <property type="match status" value="1"/>
</dbReference>